<dbReference type="EMBL" id="HBGF01023986">
    <property type="protein sequence ID" value="CAD9118147.1"/>
    <property type="molecule type" value="Transcribed_RNA"/>
</dbReference>
<feature type="transmembrane region" description="Helical" evidence="1">
    <location>
        <begin position="314"/>
        <end position="336"/>
    </location>
</feature>
<sequence length="537" mass="55828">MMSPSDESSSVVTTREEAAKRAIPVSLRTGDPAALVDATAQLFATKDRAAAVGGTLLRLFAAPAGINHVACKAFNASPVAHALDWRRGGPTWSDEWNPHRHFGAEPRVPSLALAPEKRTRRQRRRLEGASFTFDTAVSVAAAAGDLHATLTHVLRTDAVDLRPLLGVIFGDAHASEAADEARERGVSGPGGEDVLRVLRCAPELVVATLPTVDPAGLAHPATGAPAPRVRHDDEHSFRATVAQAVIAAAIADQLAVLLAVAAVVPLSVLCDVLLMVPPSTRAPDGASTLFGDYLPSEVYRASDLRAHDSAWTPMHFVAAAGSATFCGACFAIIALADTRAPHFVAKESGVAARHMRQPPFNNCGSTRAVSRALGGPRGHPNLALHRVCTVGNGGRGVTPLHVASSAGNEPFLVGLAHLGHAFRRRPDVHHDYASALFGGLLEEVIVEAAASDMADAFAAVTTEPFPAPLPSTLNRAASLALTEQRVCGTLVTVTKAGGVPDASSVSVTSVGVLAQAARAGAALPRDAQRRVAQHHGC</sequence>
<organism evidence="2">
    <name type="scientific">Neobodo designis</name>
    <name type="common">Flagellated protozoan</name>
    <name type="synonym">Bodo designis</name>
    <dbReference type="NCBI Taxonomy" id="312471"/>
    <lineage>
        <taxon>Eukaryota</taxon>
        <taxon>Discoba</taxon>
        <taxon>Euglenozoa</taxon>
        <taxon>Kinetoplastea</taxon>
        <taxon>Metakinetoplastina</taxon>
        <taxon>Neobodonida</taxon>
        <taxon>Neobodo</taxon>
    </lineage>
</organism>
<keyword evidence="1" id="KW-0812">Transmembrane</keyword>
<feature type="transmembrane region" description="Helical" evidence="1">
    <location>
        <begin position="254"/>
        <end position="276"/>
    </location>
</feature>
<proteinExistence type="predicted"/>
<evidence type="ECO:0000313" key="2">
    <source>
        <dbReference type="EMBL" id="CAD9118147.1"/>
    </source>
</evidence>
<keyword evidence="1" id="KW-0472">Membrane</keyword>
<reference evidence="2" key="1">
    <citation type="submission" date="2021-01" db="EMBL/GenBank/DDBJ databases">
        <authorList>
            <person name="Corre E."/>
            <person name="Pelletier E."/>
            <person name="Niang G."/>
            <person name="Scheremetjew M."/>
            <person name="Finn R."/>
            <person name="Kale V."/>
            <person name="Holt S."/>
            <person name="Cochrane G."/>
            <person name="Meng A."/>
            <person name="Brown T."/>
            <person name="Cohen L."/>
        </authorList>
    </citation>
    <scope>NUCLEOTIDE SEQUENCE</scope>
    <source>
        <strain evidence="2">CCAP 1951/1</strain>
    </source>
</reference>
<name>A0A7S1LZT8_NEODS</name>
<dbReference type="AlphaFoldDB" id="A0A7S1LZT8"/>
<accession>A0A7S1LZT8</accession>
<keyword evidence="1" id="KW-1133">Transmembrane helix</keyword>
<evidence type="ECO:0000256" key="1">
    <source>
        <dbReference type="SAM" id="Phobius"/>
    </source>
</evidence>
<gene>
    <name evidence="2" type="ORF">NDES1114_LOCUS15866</name>
</gene>
<protein>
    <submittedName>
        <fullName evidence="2">Uncharacterized protein</fullName>
    </submittedName>
</protein>